<accession>A0A163V554</accession>
<proteinExistence type="predicted"/>
<name>A0A163V554_9FLAO</name>
<reference evidence="1 2" key="1">
    <citation type="submission" date="2016-01" db="EMBL/GenBank/DDBJ databases">
        <title>Whole genome sequencing of Myroides marinus L41.</title>
        <authorList>
            <person name="Hong K.W."/>
        </authorList>
    </citation>
    <scope>NUCLEOTIDE SEQUENCE [LARGE SCALE GENOMIC DNA]</scope>
    <source>
        <strain evidence="1 2">L41</strain>
    </source>
</reference>
<comment type="caution">
    <text evidence="1">The sequence shown here is derived from an EMBL/GenBank/DDBJ whole genome shotgun (WGS) entry which is preliminary data.</text>
</comment>
<protein>
    <submittedName>
        <fullName evidence="1">Uncharacterized protein</fullName>
    </submittedName>
</protein>
<gene>
    <name evidence="1" type="ORF">AV926_17655</name>
</gene>
<dbReference type="AlphaFoldDB" id="A0A163V554"/>
<dbReference type="OrthoDB" id="1453576at2"/>
<dbReference type="RefSeq" id="WP_038988511.1">
    <property type="nucleotide sequence ID" value="NZ_JWJO01000129.1"/>
</dbReference>
<evidence type="ECO:0000313" key="1">
    <source>
        <dbReference type="EMBL" id="KZE74350.1"/>
    </source>
</evidence>
<evidence type="ECO:0000313" key="2">
    <source>
        <dbReference type="Proteomes" id="UP000076630"/>
    </source>
</evidence>
<dbReference type="EMBL" id="LQNU01000092">
    <property type="protein sequence ID" value="KZE74350.1"/>
    <property type="molecule type" value="Genomic_DNA"/>
</dbReference>
<dbReference type="Proteomes" id="UP000076630">
    <property type="component" value="Unassembled WGS sequence"/>
</dbReference>
<organism evidence="1 2">
    <name type="scientific">Myroides marinus</name>
    <dbReference type="NCBI Taxonomy" id="703342"/>
    <lineage>
        <taxon>Bacteria</taxon>
        <taxon>Pseudomonadati</taxon>
        <taxon>Bacteroidota</taxon>
        <taxon>Flavobacteriia</taxon>
        <taxon>Flavobacteriales</taxon>
        <taxon>Flavobacteriaceae</taxon>
        <taxon>Myroides</taxon>
    </lineage>
</organism>
<keyword evidence="2" id="KW-1185">Reference proteome</keyword>
<sequence>MYLIDLVYKTILSIANSDVRGNIKPSEIRLLINTTVEEVYEGYFYELNRIQNRSNKGLIESGLGNLAERIREKLDFYKEEKELSIKDNQVILPSDLRYLESVFLDDNEVELFKNRSSFNINKSLARKSYPIGYKNSSDNIICYPIGYKTATINYLRKIKVPNWTYVMVRGAEVFNPSASDFQDLDIHSSELYNVIIKTLQKVGINLKEQDLQQIMAQQQNIEFNQEIQS</sequence>